<dbReference type="GeneID" id="130708707"/>
<dbReference type="RefSeq" id="XP_057407364.1">
    <property type="nucleotide sequence ID" value="XM_057551381.1"/>
</dbReference>
<feature type="compositionally biased region" description="Basic residues" evidence="1">
    <location>
        <begin position="13"/>
        <end position="23"/>
    </location>
</feature>
<sequence>MGYKRQQPLGNSSHRKIPPKPHCHAGTGVAGSLSLPVVAGRPGLLVPQEQQLQRRGDGDPCGPPRASRPLVLTPDGRQLPGPSAVRGGRVADALPVSAATAIGPDCAGHSSRAGDRGASGARPPSRNRETPILLVRRGAPAHWRRQGEGRPGSLVAPGSWQWTGTRAPATGSDAPRPASLQRLSLYSFDLCLGRVRFAFGHFLWASRPLGSSWPPAPSFPFSLRRLPSCGQPHRPRGPGLRRECAGGVPLALCPPSPLVASPAPKFAPQTASLRSSERGRGVSTSRSPPGAGAWRPALTLEAATLPPSPHRVPLSPPAPLDSGATQSWPLGERPSPGGNAQRLSIWAAQTVPRSGRAWGSNQEEGGVDLKAVETRLYLYCFNLS</sequence>
<dbReference type="Proteomes" id="UP001652580">
    <property type="component" value="Chromosome 8"/>
</dbReference>
<accession>A0ABM3TZ45</accession>
<protein>
    <submittedName>
        <fullName evidence="3">Uncharacterized protein LOC130708707</fullName>
    </submittedName>
</protein>
<proteinExistence type="predicted"/>
<feature type="region of interest" description="Disordered" evidence="1">
    <location>
        <begin position="1"/>
        <end position="86"/>
    </location>
</feature>
<evidence type="ECO:0000256" key="1">
    <source>
        <dbReference type="SAM" id="MobiDB-lite"/>
    </source>
</evidence>
<reference evidence="3" key="1">
    <citation type="submission" date="2025-08" db="UniProtKB">
        <authorList>
            <consortium name="RefSeq"/>
        </authorList>
    </citation>
    <scope>IDENTIFICATION</scope>
</reference>
<name>A0ABM3TZ45_BALAC</name>
<gene>
    <name evidence="3" type="primary">LOC130708707</name>
</gene>
<feature type="region of interest" description="Disordered" evidence="1">
    <location>
        <begin position="103"/>
        <end position="176"/>
    </location>
</feature>
<feature type="compositionally biased region" description="Pro residues" evidence="1">
    <location>
        <begin position="306"/>
        <end position="319"/>
    </location>
</feature>
<evidence type="ECO:0000313" key="2">
    <source>
        <dbReference type="Proteomes" id="UP001652580"/>
    </source>
</evidence>
<evidence type="ECO:0000313" key="3">
    <source>
        <dbReference type="RefSeq" id="XP_057407364.1"/>
    </source>
</evidence>
<keyword evidence="2" id="KW-1185">Reference proteome</keyword>
<organism evidence="2 3">
    <name type="scientific">Balaenoptera acutorostrata</name>
    <name type="common">Common minke whale</name>
    <name type="synonym">Balaena rostrata</name>
    <dbReference type="NCBI Taxonomy" id="9767"/>
    <lineage>
        <taxon>Eukaryota</taxon>
        <taxon>Metazoa</taxon>
        <taxon>Chordata</taxon>
        <taxon>Craniata</taxon>
        <taxon>Vertebrata</taxon>
        <taxon>Euteleostomi</taxon>
        <taxon>Mammalia</taxon>
        <taxon>Eutheria</taxon>
        <taxon>Laurasiatheria</taxon>
        <taxon>Artiodactyla</taxon>
        <taxon>Whippomorpha</taxon>
        <taxon>Cetacea</taxon>
        <taxon>Mysticeti</taxon>
        <taxon>Balaenopteridae</taxon>
        <taxon>Balaenoptera</taxon>
    </lineage>
</organism>
<feature type="region of interest" description="Disordered" evidence="1">
    <location>
        <begin position="264"/>
        <end position="340"/>
    </location>
</feature>